<name>L9WVU7_9EURY</name>
<dbReference type="STRING" id="1227497.C491_21816"/>
<dbReference type="SUPFAM" id="SSF48371">
    <property type="entry name" value="ARM repeat"/>
    <property type="match status" value="1"/>
</dbReference>
<feature type="region of interest" description="Disordered" evidence="1">
    <location>
        <begin position="323"/>
        <end position="343"/>
    </location>
</feature>
<evidence type="ECO:0000256" key="2">
    <source>
        <dbReference type="SAM" id="Phobius"/>
    </source>
</evidence>
<dbReference type="RefSeq" id="WP_005560069.1">
    <property type="nucleotide sequence ID" value="NZ_AOIB01000043.1"/>
</dbReference>
<evidence type="ECO:0008006" key="5">
    <source>
        <dbReference type="Google" id="ProtNLM"/>
    </source>
</evidence>
<evidence type="ECO:0000256" key="1">
    <source>
        <dbReference type="SAM" id="MobiDB-lite"/>
    </source>
</evidence>
<keyword evidence="2" id="KW-1133">Transmembrane helix</keyword>
<dbReference type="eggNOG" id="arCOG02967">
    <property type="taxonomic scope" value="Archaea"/>
</dbReference>
<dbReference type="Pfam" id="PF13646">
    <property type="entry name" value="HEAT_2"/>
    <property type="match status" value="1"/>
</dbReference>
<accession>L9WVU7</accession>
<evidence type="ECO:0000313" key="4">
    <source>
        <dbReference type="Proteomes" id="UP000011688"/>
    </source>
</evidence>
<dbReference type="Proteomes" id="UP000011688">
    <property type="component" value="Unassembled WGS sequence"/>
</dbReference>
<dbReference type="Gene3D" id="1.25.10.10">
    <property type="entry name" value="Leucine-rich Repeat Variant"/>
    <property type="match status" value="1"/>
</dbReference>
<dbReference type="EMBL" id="AOIB01000043">
    <property type="protein sequence ID" value="ELY53570.1"/>
    <property type="molecule type" value="Genomic_DNA"/>
</dbReference>
<dbReference type="InterPro" id="IPR011989">
    <property type="entry name" value="ARM-like"/>
</dbReference>
<gene>
    <name evidence="3" type="ORF">C491_21816</name>
</gene>
<dbReference type="OrthoDB" id="169654at2157"/>
<feature type="transmembrane region" description="Helical" evidence="2">
    <location>
        <begin position="6"/>
        <end position="31"/>
    </location>
</feature>
<organism evidence="3 4">
    <name type="scientific">Natronococcus amylolyticus DSM 10524</name>
    <dbReference type="NCBI Taxonomy" id="1227497"/>
    <lineage>
        <taxon>Archaea</taxon>
        <taxon>Methanobacteriati</taxon>
        <taxon>Methanobacteriota</taxon>
        <taxon>Stenosarchaea group</taxon>
        <taxon>Halobacteria</taxon>
        <taxon>Halobacteriales</taxon>
        <taxon>Natrialbaceae</taxon>
        <taxon>Natronococcus</taxon>
    </lineage>
</organism>
<reference evidence="3 4" key="1">
    <citation type="journal article" date="2014" name="PLoS Genet.">
        <title>Phylogenetically driven sequencing of extremely halophilic archaea reveals strategies for static and dynamic osmo-response.</title>
        <authorList>
            <person name="Becker E.A."/>
            <person name="Seitzer P.M."/>
            <person name="Tritt A."/>
            <person name="Larsen D."/>
            <person name="Krusor M."/>
            <person name="Yao A.I."/>
            <person name="Wu D."/>
            <person name="Madern D."/>
            <person name="Eisen J.A."/>
            <person name="Darling A.E."/>
            <person name="Facciotti M.T."/>
        </authorList>
    </citation>
    <scope>NUCLEOTIDE SEQUENCE [LARGE SCALE GENOMIC DNA]</scope>
    <source>
        <strain evidence="3 4">DSM 10524</strain>
    </source>
</reference>
<dbReference type="InterPro" id="IPR016024">
    <property type="entry name" value="ARM-type_fold"/>
</dbReference>
<keyword evidence="4" id="KW-1185">Reference proteome</keyword>
<keyword evidence="2" id="KW-0812">Transmembrane</keyword>
<protein>
    <recommendedName>
        <fullName evidence="5">HEAT domain containing protein</fullName>
    </recommendedName>
</protein>
<keyword evidence="2" id="KW-0472">Membrane</keyword>
<sequence>MTERLWIAFVVIVAATAVVGTGTLALSILLARFERRREAARHVVRPAILSRLHGPDPEWETWYDGLSRIERHVARRTVATYLRRLRGREREELTRFAEAVGIDERARSSLSSRLVLNRLRGLVWLALLERPVSRRRLREYCTGRAETRAGAARVVYASDTPHAARDGTALLCWDGDDRLSVFALDTLYRLNDDDATALLSLATTEGTWWNEELLVQALTVLAHCRAPGAETEAHVEWIHTLLEHDSPRIRAGALVALSRQSWSQSLRRRVPVERAVADPDPNVRTAAYELLGQWNDETSTRWLEYGVRNDPDDRSRLAAARRLSRSDRALPDPSSDPVERTVDWVRAEHRTPRRVATGWS</sequence>
<evidence type="ECO:0000313" key="3">
    <source>
        <dbReference type="EMBL" id="ELY53570.1"/>
    </source>
</evidence>
<proteinExistence type="predicted"/>
<comment type="caution">
    <text evidence="3">The sequence shown here is derived from an EMBL/GenBank/DDBJ whole genome shotgun (WGS) entry which is preliminary data.</text>
</comment>
<dbReference type="AlphaFoldDB" id="L9WVU7"/>